<name>A0A4Z2H017_9TELE</name>
<protein>
    <submittedName>
        <fullName evidence="1">Uncharacterized protein</fullName>
    </submittedName>
</protein>
<comment type="caution">
    <text evidence="1">The sequence shown here is derived from an EMBL/GenBank/DDBJ whole genome shotgun (WGS) entry which is preliminary data.</text>
</comment>
<dbReference type="AlphaFoldDB" id="A0A4Z2H017"/>
<organism evidence="1 2">
    <name type="scientific">Liparis tanakae</name>
    <name type="common">Tanaka's snailfish</name>
    <dbReference type="NCBI Taxonomy" id="230148"/>
    <lineage>
        <taxon>Eukaryota</taxon>
        <taxon>Metazoa</taxon>
        <taxon>Chordata</taxon>
        <taxon>Craniata</taxon>
        <taxon>Vertebrata</taxon>
        <taxon>Euteleostomi</taxon>
        <taxon>Actinopterygii</taxon>
        <taxon>Neopterygii</taxon>
        <taxon>Teleostei</taxon>
        <taxon>Neoteleostei</taxon>
        <taxon>Acanthomorphata</taxon>
        <taxon>Eupercaria</taxon>
        <taxon>Perciformes</taxon>
        <taxon>Cottioidei</taxon>
        <taxon>Cottales</taxon>
        <taxon>Liparidae</taxon>
        <taxon>Liparis</taxon>
    </lineage>
</organism>
<gene>
    <name evidence="1" type="ORF">EYF80_031426</name>
</gene>
<proteinExistence type="predicted"/>
<accession>A0A4Z2H017</accession>
<reference evidence="1 2" key="1">
    <citation type="submission" date="2019-03" db="EMBL/GenBank/DDBJ databases">
        <title>First draft genome of Liparis tanakae, snailfish: a comprehensive survey of snailfish specific genes.</title>
        <authorList>
            <person name="Kim W."/>
            <person name="Song I."/>
            <person name="Jeong J.-H."/>
            <person name="Kim D."/>
            <person name="Kim S."/>
            <person name="Ryu S."/>
            <person name="Song J.Y."/>
            <person name="Lee S.K."/>
        </authorList>
    </citation>
    <scope>NUCLEOTIDE SEQUENCE [LARGE SCALE GENOMIC DNA]</scope>
    <source>
        <tissue evidence="1">Muscle</tissue>
    </source>
</reference>
<evidence type="ECO:0000313" key="2">
    <source>
        <dbReference type="Proteomes" id="UP000314294"/>
    </source>
</evidence>
<dbReference type="Proteomes" id="UP000314294">
    <property type="component" value="Unassembled WGS sequence"/>
</dbReference>
<sequence length="271" mass="29254">MWCGDNSKKVTCSPVVTFFTPHEFAACEALSRLRNEYQLYPSDWRRGHGNGSTLAFAVKLRNGEHFVAGGLPLCLGLNGNDRKATTDSPQDGRKMVVDMEIALKGPGESTTTVGPAVYGLGQQQLVASVGSKRGPGVARRNSAPGARLKPSEILKASSGSWMKCGKVPCTEAHFSAQGFSGRKKRSFSLRITGPALLRHIFCPRSNAGELKTDWRRQAGPLLPAECSGFGICVGILAGTSVHWDLIGSKEPAWLAIAAHLMTWRFSQIRQS</sequence>
<evidence type="ECO:0000313" key="1">
    <source>
        <dbReference type="EMBL" id="TNN58363.1"/>
    </source>
</evidence>
<keyword evidence="2" id="KW-1185">Reference proteome</keyword>
<dbReference type="EMBL" id="SRLO01000381">
    <property type="protein sequence ID" value="TNN58363.1"/>
    <property type="molecule type" value="Genomic_DNA"/>
</dbReference>